<dbReference type="InterPro" id="IPR029030">
    <property type="entry name" value="Caspase-like_dom_sf"/>
</dbReference>
<sequence>MARHRALLIGASDYEMRGVPRLPFVPGDLARLGSVLGNRGFDVSVVAAREGGRQVSRNFVDGQVTGFLRRAGRDDTLLVLLSGHGVHVSGRDFLVPEDVHEDTYPFESGCVAIDWSAHLDETPAGRVVFLIDACREGIEQESMGGLASSRRWGRRKVGAALHRKVAYVYACSAGQFALFVRSRDEPVDPLDGVRPGESFSIFSRSVADVITAHPGTEALGLQDFQHRVQDRITELHRAYRKAGQPQTLRVVTDIPTGDFPFLPPPRTPGARPGRTAGPSVAPPPPPPQDAGTPARADTATAATARAPRPARRPRPARTALAALAASCAIGVAAWAVTTYGGNSDDPGKSSGSSGPSMPAVSGVGALPACTPSAVEVTLSSLRATYARDDTPAVLVTATNSSDSDCKVDLGPAKAVLTVTKAGGDAPYWSSADCLTTTGSRWFLAPSHKAVTNTVRWNRRPSAPRCAAPLAGTAAPGTYLAQVSAPPFGEAETSFVLD</sequence>
<feature type="domain" description="Peptidase C14 caspase" evidence="2">
    <location>
        <begin position="3"/>
        <end position="246"/>
    </location>
</feature>
<protein>
    <submittedName>
        <fullName evidence="3">Caspase domain-containing protein</fullName>
    </submittedName>
</protein>
<dbReference type="Gene3D" id="3.40.50.1460">
    <property type="match status" value="1"/>
</dbReference>
<dbReference type="InterPro" id="IPR052039">
    <property type="entry name" value="Caspase-related_regulators"/>
</dbReference>
<dbReference type="GO" id="GO:0006508">
    <property type="term" value="P:proteolysis"/>
    <property type="evidence" value="ECO:0007669"/>
    <property type="project" value="InterPro"/>
</dbReference>
<gene>
    <name evidence="3" type="ORF">SAMN05216499_118124</name>
</gene>
<dbReference type="PANTHER" id="PTHR22576:SF37">
    <property type="entry name" value="MUCOSA-ASSOCIATED LYMPHOID TISSUE LYMPHOMA TRANSLOCATION PROTEIN 1"/>
    <property type="match status" value="1"/>
</dbReference>
<dbReference type="SUPFAM" id="SSF52129">
    <property type="entry name" value="Caspase-like"/>
    <property type="match status" value="1"/>
</dbReference>
<accession>A0A1M7NG59</accession>
<dbReference type="Pfam" id="PF00656">
    <property type="entry name" value="Peptidase_C14"/>
    <property type="match status" value="1"/>
</dbReference>
<dbReference type="RefSeq" id="WP_073501132.1">
    <property type="nucleotide sequence ID" value="NZ_FRBI01000018.1"/>
</dbReference>
<dbReference type="Proteomes" id="UP000184111">
    <property type="component" value="Unassembled WGS sequence"/>
</dbReference>
<evidence type="ECO:0000313" key="3">
    <source>
        <dbReference type="EMBL" id="SHN02708.1"/>
    </source>
</evidence>
<keyword evidence="4" id="KW-1185">Reference proteome</keyword>
<evidence type="ECO:0000313" key="4">
    <source>
        <dbReference type="Proteomes" id="UP000184111"/>
    </source>
</evidence>
<dbReference type="STRING" id="310782.SAMN05216499_118124"/>
<proteinExistence type="predicted"/>
<organism evidence="3 4">
    <name type="scientific">Actinacidiphila paucisporea</name>
    <dbReference type="NCBI Taxonomy" id="310782"/>
    <lineage>
        <taxon>Bacteria</taxon>
        <taxon>Bacillati</taxon>
        <taxon>Actinomycetota</taxon>
        <taxon>Actinomycetes</taxon>
        <taxon>Kitasatosporales</taxon>
        <taxon>Streptomycetaceae</taxon>
        <taxon>Actinacidiphila</taxon>
    </lineage>
</organism>
<evidence type="ECO:0000259" key="2">
    <source>
        <dbReference type="Pfam" id="PF00656"/>
    </source>
</evidence>
<dbReference type="PANTHER" id="PTHR22576">
    <property type="entry name" value="MUCOSA ASSOCIATED LYMPHOID TISSUE LYMPHOMA TRANSLOCATION PROTEIN 1/PARACASPASE"/>
    <property type="match status" value="1"/>
</dbReference>
<reference evidence="3 4" key="1">
    <citation type="submission" date="2016-11" db="EMBL/GenBank/DDBJ databases">
        <authorList>
            <person name="Jaros S."/>
            <person name="Januszkiewicz K."/>
            <person name="Wedrychowicz H."/>
        </authorList>
    </citation>
    <scope>NUCLEOTIDE SEQUENCE [LARGE SCALE GENOMIC DNA]</scope>
    <source>
        <strain evidence="3 4">CGMCC 4.2025</strain>
    </source>
</reference>
<dbReference type="InterPro" id="IPR011600">
    <property type="entry name" value="Pept_C14_caspase"/>
</dbReference>
<feature type="region of interest" description="Disordered" evidence="1">
    <location>
        <begin position="246"/>
        <end position="317"/>
    </location>
</feature>
<name>A0A1M7NG59_9ACTN</name>
<dbReference type="GO" id="GO:0004197">
    <property type="term" value="F:cysteine-type endopeptidase activity"/>
    <property type="evidence" value="ECO:0007669"/>
    <property type="project" value="InterPro"/>
</dbReference>
<dbReference type="EMBL" id="FRBI01000018">
    <property type="protein sequence ID" value="SHN02708.1"/>
    <property type="molecule type" value="Genomic_DNA"/>
</dbReference>
<feature type="compositionally biased region" description="Low complexity" evidence="1">
    <location>
        <begin position="268"/>
        <end position="278"/>
    </location>
</feature>
<evidence type="ECO:0000256" key="1">
    <source>
        <dbReference type="SAM" id="MobiDB-lite"/>
    </source>
</evidence>
<dbReference type="AlphaFoldDB" id="A0A1M7NG59"/>
<dbReference type="OrthoDB" id="4071323at2"/>
<feature type="compositionally biased region" description="Low complexity" evidence="1">
    <location>
        <begin position="292"/>
        <end position="307"/>
    </location>
</feature>